<dbReference type="InterPro" id="IPR024485">
    <property type="entry name" value="DUF2680"/>
</dbReference>
<dbReference type="Pfam" id="PF10925">
    <property type="entry name" value="DUF2680"/>
    <property type="match status" value="1"/>
</dbReference>
<dbReference type="RefSeq" id="WP_016764109.1">
    <property type="nucleotide sequence ID" value="NZ_BCVB01000004.1"/>
</dbReference>
<organism evidence="1 2">
    <name type="scientific">Priestia megaterium (strain ATCC 14581 / DSM 32 / CCUG 1817 / JCM 2506 / NBRC 15308 / NCIMB 9376 / NCTC 10342 / NRRL B-14308 / VKM B-512 / Ford 19)</name>
    <name type="common">Bacillus megaterium</name>
    <dbReference type="NCBI Taxonomy" id="1348623"/>
    <lineage>
        <taxon>Bacteria</taxon>
        <taxon>Bacillati</taxon>
        <taxon>Bacillota</taxon>
        <taxon>Bacilli</taxon>
        <taxon>Bacillales</taxon>
        <taxon>Bacillaceae</taxon>
        <taxon>Priestia</taxon>
    </lineage>
</organism>
<evidence type="ECO:0000313" key="1">
    <source>
        <dbReference type="EMBL" id="AJI22583.1"/>
    </source>
</evidence>
<reference evidence="1 2" key="1">
    <citation type="journal article" date="2015" name="Genome Announc.">
        <title>Complete genome sequences for 35 biothreat assay-relevant bacillus species.</title>
        <authorList>
            <person name="Johnson S.L."/>
            <person name="Daligault H.E."/>
            <person name="Davenport K.W."/>
            <person name="Jaissle J."/>
            <person name="Frey K.G."/>
            <person name="Ladner J.T."/>
            <person name="Broomall S.M."/>
            <person name="Bishop-Lilly K.A."/>
            <person name="Bruce D.C."/>
            <person name="Gibbons H.S."/>
            <person name="Coyne S.R."/>
            <person name="Lo C.C."/>
            <person name="Meincke L."/>
            <person name="Munk A.C."/>
            <person name="Koroleva G.I."/>
            <person name="Rosenzweig C.N."/>
            <person name="Palacios G.F."/>
            <person name="Redden C.L."/>
            <person name="Minogue T.D."/>
            <person name="Chain P.S."/>
        </authorList>
    </citation>
    <scope>NUCLEOTIDE SEQUENCE [LARGE SCALE GENOMIC DNA]</scope>
    <source>
        <strain evidence="2">ATCC 14581 / DSM 32 / JCM 2506 / NBRC 15308 / NCIMB 9376 / NCTC 10342 / NRRL B-14308 / VKM B-512</strain>
    </source>
</reference>
<dbReference type="HOGENOM" id="CLU_161844_0_0_9"/>
<evidence type="ECO:0008006" key="3">
    <source>
        <dbReference type="Google" id="ProtNLM"/>
    </source>
</evidence>
<protein>
    <recommendedName>
        <fullName evidence="3">DUF2680 domain-containing protein</fullName>
    </recommendedName>
</protein>
<accession>A0A0B6APL6</accession>
<evidence type="ECO:0000313" key="2">
    <source>
        <dbReference type="Proteomes" id="UP000031829"/>
    </source>
</evidence>
<dbReference type="Proteomes" id="UP000031829">
    <property type="component" value="Chromosome"/>
</dbReference>
<sequence length="104" mass="12063">MRKIMISAAAAFLFMSATPVLAENNPQPKTKDVQLTSQQKQELSVLYKEMLAKKKEILSKYVEYGVLSKTESQNISSHMENRYQHMEQNGFVPKRHCHKMHHSK</sequence>
<proteinExistence type="predicted"/>
<dbReference type="AlphaFoldDB" id="A0A0B6APL6"/>
<dbReference type="KEGG" id="bmeg:BG04_4723"/>
<gene>
    <name evidence="1" type="ORF">BG04_4723</name>
</gene>
<dbReference type="GeneID" id="93642714"/>
<name>A0A0B6APL6_PRIM2</name>
<dbReference type="EMBL" id="CP009920">
    <property type="protein sequence ID" value="AJI22583.1"/>
    <property type="molecule type" value="Genomic_DNA"/>
</dbReference>